<keyword evidence="2" id="KW-1185">Reference proteome</keyword>
<dbReference type="RefSeq" id="WP_167953787.1">
    <property type="nucleotide sequence ID" value="NZ_JAATJE010000001.1"/>
</dbReference>
<evidence type="ECO:0008006" key="3">
    <source>
        <dbReference type="Google" id="ProtNLM"/>
    </source>
</evidence>
<organism evidence="1 2">
    <name type="scientific">Sphingomonas jejuensis</name>
    <dbReference type="NCBI Taxonomy" id="904715"/>
    <lineage>
        <taxon>Bacteria</taxon>
        <taxon>Pseudomonadati</taxon>
        <taxon>Pseudomonadota</taxon>
        <taxon>Alphaproteobacteria</taxon>
        <taxon>Sphingomonadales</taxon>
        <taxon>Sphingomonadaceae</taxon>
        <taxon>Sphingomonas</taxon>
    </lineage>
</organism>
<gene>
    <name evidence="1" type="ORF">GGR88_001332</name>
</gene>
<dbReference type="Proteomes" id="UP000734218">
    <property type="component" value="Unassembled WGS sequence"/>
</dbReference>
<reference evidence="1 2" key="1">
    <citation type="submission" date="2020-03" db="EMBL/GenBank/DDBJ databases">
        <title>Genomic Encyclopedia of Type Strains, Phase IV (KMG-IV): sequencing the most valuable type-strain genomes for metagenomic binning, comparative biology and taxonomic classification.</title>
        <authorList>
            <person name="Goeker M."/>
        </authorList>
    </citation>
    <scope>NUCLEOTIDE SEQUENCE [LARGE SCALE GENOMIC DNA]</scope>
    <source>
        <strain evidence="1 2">DSM 27651</strain>
    </source>
</reference>
<evidence type="ECO:0000313" key="2">
    <source>
        <dbReference type="Proteomes" id="UP000734218"/>
    </source>
</evidence>
<evidence type="ECO:0000313" key="1">
    <source>
        <dbReference type="EMBL" id="NJC33858.1"/>
    </source>
</evidence>
<comment type="caution">
    <text evidence="1">The sequence shown here is derived from an EMBL/GenBank/DDBJ whole genome shotgun (WGS) entry which is preliminary data.</text>
</comment>
<protein>
    <recommendedName>
        <fullName evidence="3">TIGR02217 family protein</fullName>
    </recommendedName>
</protein>
<name>A0ABX0XKH6_9SPHN</name>
<proteinExistence type="predicted"/>
<accession>A0ABX0XKH6</accession>
<sequence length="203" mass="21807">MAIIPLPDIAFRSVKYRLQAPAQVNRSAWTGARQVMGLPGPTRLSLTAEHVPIRGEERMLAWRAFFARLSGQVHTFRIPVTERAQIDAEITAVVAAVPSASSITITVGPADFRTTNRRLLRAGQIITVADQPLILAADLMTGGAGGVTATADFRPLLRRSPTIGAPVVLHRPTALVALDSDVSEWGVDPGQLYSFSIEASEAF</sequence>
<dbReference type="EMBL" id="JAATJE010000001">
    <property type="protein sequence ID" value="NJC33858.1"/>
    <property type="molecule type" value="Genomic_DNA"/>
</dbReference>